<dbReference type="NCBIfam" id="NF033539">
    <property type="entry name" value="transpos_IS1380"/>
    <property type="match status" value="1"/>
</dbReference>
<accession>A0A2M7YE83</accession>
<evidence type="ECO:0000313" key="3">
    <source>
        <dbReference type="Proteomes" id="UP000229213"/>
    </source>
</evidence>
<proteinExistence type="predicted"/>
<dbReference type="InterPro" id="IPR047960">
    <property type="entry name" value="Transpos_IS1380"/>
</dbReference>
<dbReference type="Proteomes" id="UP000229213">
    <property type="component" value="Unassembled WGS sequence"/>
</dbReference>
<dbReference type="InterPro" id="IPR012337">
    <property type="entry name" value="RNaseH-like_sf"/>
</dbReference>
<feature type="domain" description="Transposase DDE" evidence="1">
    <location>
        <begin position="21"/>
        <end position="442"/>
    </location>
</feature>
<evidence type="ECO:0000313" key="2">
    <source>
        <dbReference type="EMBL" id="PJA61294.1"/>
    </source>
</evidence>
<comment type="caution">
    <text evidence="2">The sequence shown here is derived from an EMBL/GenBank/DDBJ whole genome shotgun (WGS) entry which is preliminary data.</text>
</comment>
<dbReference type="SUPFAM" id="SSF53098">
    <property type="entry name" value="Ribonuclease H-like"/>
    <property type="match status" value="1"/>
</dbReference>
<evidence type="ECO:0000259" key="1">
    <source>
        <dbReference type="Pfam" id="PF13701"/>
    </source>
</evidence>
<name>A0A2M7YE83_9BACT</name>
<reference evidence="3" key="1">
    <citation type="submission" date="2017-09" db="EMBL/GenBank/DDBJ databases">
        <title>Depth-based differentiation of microbial function through sediment-hosted aquifers and enrichment of novel symbionts in the deep terrestrial subsurface.</title>
        <authorList>
            <person name="Probst A.J."/>
            <person name="Ladd B."/>
            <person name="Jarett J.K."/>
            <person name="Geller-Mcgrath D.E."/>
            <person name="Sieber C.M.K."/>
            <person name="Emerson J.B."/>
            <person name="Anantharaman K."/>
            <person name="Thomas B.C."/>
            <person name="Malmstrom R."/>
            <person name="Stieglmeier M."/>
            <person name="Klingl A."/>
            <person name="Woyke T."/>
            <person name="Ryan C.M."/>
            <person name="Banfield J.F."/>
        </authorList>
    </citation>
    <scope>NUCLEOTIDE SEQUENCE [LARGE SCALE GENOMIC DNA]</scope>
</reference>
<organism evidence="2 3">
    <name type="scientific">bacterium (Candidatus Ratteibacteria) CG_4_9_14_3_um_filter_41_21</name>
    <dbReference type="NCBI Taxonomy" id="2014289"/>
    <lineage>
        <taxon>Bacteria</taxon>
        <taxon>Candidatus Ratteibacteria</taxon>
    </lineage>
</organism>
<gene>
    <name evidence="2" type="ORF">CO162_07110</name>
</gene>
<dbReference type="EMBL" id="PFWI01000258">
    <property type="protein sequence ID" value="PJA61294.1"/>
    <property type="molecule type" value="Genomic_DNA"/>
</dbReference>
<dbReference type="AlphaFoldDB" id="A0A2M7YE83"/>
<dbReference type="InterPro" id="IPR025668">
    <property type="entry name" value="Tnp_DDE_dom"/>
</dbReference>
<dbReference type="Pfam" id="PF13701">
    <property type="entry name" value="DDE_Tnp_1_4"/>
    <property type="match status" value="1"/>
</dbReference>
<protein>
    <submittedName>
        <fullName evidence="2">IS1380 family transposase</fullName>
    </submittedName>
</protein>
<sequence>MERRTKVVEKKEERTEKIRFQFDPHIELDFEGGQISSDTGLLLYREFEEKMGLMDLVKANISFKRPYRIHSNTDCIRQQVYSLLGDHEDNNDAEYTKEDPTMKKIVGKEELGSQPTLCRFENSFEEENIAQLQKVNSLFLDRAYQIEPMEEMIVDLDSSDDTVYGNQIGAAYNTYYKDKIFHPLFCFEGKTGDCLKADLRPGTDYDSQKVGDFLKPILKKYKEKKINLKFRGDSEFAIPEIYRLCEDEETKAEYFIRLRINDVLERLYEENKDKMQVDQENQNIRYGEFFYQAGSWEKARRVLVKEEKKPDELFPEVYFVVTNSEATSPKEGIEFYCDRGTAENYLKEGKLGFHWDRLSCEQFHVNACRLQIMVLAYNLNNLMRRLCLPENFRKYRIETLRSRLIKVGSKVSKHARKFAFHCPKSFPFKEIFLWILKAIQRLVLVPVS</sequence>